<feature type="signal peptide" evidence="1">
    <location>
        <begin position="1"/>
        <end position="23"/>
    </location>
</feature>
<evidence type="ECO:0000313" key="3">
    <source>
        <dbReference type="Proteomes" id="UP000054383"/>
    </source>
</evidence>
<reference evidence="2 3" key="1">
    <citation type="submission" date="2015-04" db="EMBL/GenBank/DDBJ databases">
        <authorList>
            <person name="Syromyatnikov M.Y."/>
            <person name="Popov V.N."/>
        </authorList>
    </citation>
    <scope>NUCLEOTIDE SEQUENCE [LARGE SCALE GENOMIC DNA]</scope>
    <source>
        <strain evidence="2">WF-38-12</strain>
    </source>
</reference>
<name>A0A0U1LRL3_TALIS</name>
<gene>
    <name evidence="2" type="ORF">PISL3812_02784</name>
</gene>
<keyword evidence="3" id="KW-1185">Reference proteome</keyword>
<dbReference type="OrthoDB" id="10438154at2759"/>
<keyword evidence="1" id="KW-0732">Signal</keyword>
<dbReference type="AlphaFoldDB" id="A0A0U1LRL3"/>
<sequence>MKSTLTLATVATLAGLLATGVTAEDQDPYLFVAFVQSDDPLNHDYMFSPGIQVNGDTLIHLGHGGLFFYVDDSTSQLVMTADNHDIIGNAWIDTNDRGILKFSNDPDAHDYALFTRDYDDRTNTLLPQGADDLWFWCPLDDAEVNGTVAVGQVAGDGCEQLKGVQIAYGD</sequence>
<evidence type="ECO:0000313" key="2">
    <source>
        <dbReference type="EMBL" id="CRG85767.1"/>
    </source>
</evidence>
<protein>
    <submittedName>
        <fullName evidence="2">Uncharacterized protein</fullName>
    </submittedName>
</protein>
<feature type="chain" id="PRO_5006711189" evidence="1">
    <location>
        <begin position="24"/>
        <end position="170"/>
    </location>
</feature>
<organism evidence="2 3">
    <name type="scientific">Talaromyces islandicus</name>
    <name type="common">Penicillium islandicum</name>
    <dbReference type="NCBI Taxonomy" id="28573"/>
    <lineage>
        <taxon>Eukaryota</taxon>
        <taxon>Fungi</taxon>
        <taxon>Dikarya</taxon>
        <taxon>Ascomycota</taxon>
        <taxon>Pezizomycotina</taxon>
        <taxon>Eurotiomycetes</taxon>
        <taxon>Eurotiomycetidae</taxon>
        <taxon>Eurotiales</taxon>
        <taxon>Trichocomaceae</taxon>
        <taxon>Talaromyces</taxon>
        <taxon>Talaromyces sect. Islandici</taxon>
    </lineage>
</organism>
<evidence type="ECO:0000256" key="1">
    <source>
        <dbReference type="SAM" id="SignalP"/>
    </source>
</evidence>
<accession>A0A0U1LRL3</accession>
<dbReference type="EMBL" id="CVMT01000002">
    <property type="protein sequence ID" value="CRG85767.1"/>
    <property type="molecule type" value="Genomic_DNA"/>
</dbReference>
<proteinExistence type="predicted"/>
<dbReference type="Proteomes" id="UP000054383">
    <property type="component" value="Unassembled WGS sequence"/>
</dbReference>